<feature type="binding site" evidence="8">
    <location>
        <position position="239"/>
    </location>
    <ligand>
        <name>substrate</name>
    </ligand>
</feature>
<dbReference type="SUPFAM" id="SSF56601">
    <property type="entry name" value="beta-lactamase/transpeptidase-like"/>
    <property type="match status" value="1"/>
</dbReference>
<protein>
    <submittedName>
        <fullName evidence="14">D-alanyl-D-alanine carboxypeptidase</fullName>
    </submittedName>
</protein>
<feature type="chain" id="PRO_5043544438" evidence="12">
    <location>
        <begin position="25"/>
        <end position="484"/>
    </location>
</feature>
<comment type="similarity">
    <text evidence="1 9">Belongs to the peptidase S11 family.</text>
</comment>
<dbReference type="GO" id="GO:0009002">
    <property type="term" value="F:serine-type D-Ala-D-Ala carboxypeptidase activity"/>
    <property type="evidence" value="ECO:0007669"/>
    <property type="project" value="InterPro"/>
</dbReference>
<keyword evidence="11" id="KW-1133">Transmembrane helix</keyword>
<dbReference type="PANTHER" id="PTHR21581:SF6">
    <property type="entry name" value="TRAFFICKING PROTEIN PARTICLE COMPLEX SUBUNIT 12"/>
    <property type="match status" value="1"/>
</dbReference>
<feature type="signal peptide" evidence="12">
    <location>
        <begin position="1"/>
        <end position="24"/>
    </location>
</feature>
<evidence type="ECO:0000256" key="3">
    <source>
        <dbReference type="ARBA" id="ARBA00022801"/>
    </source>
</evidence>
<dbReference type="PRINTS" id="PR00725">
    <property type="entry name" value="DADACBPTASE1"/>
</dbReference>
<evidence type="ECO:0000256" key="9">
    <source>
        <dbReference type="RuleBase" id="RU004016"/>
    </source>
</evidence>
<dbReference type="GO" id="GO:0006508">
    <property type="term" value="P:proteolysis"/>
    <property type="evidence" value="ECO:0007669"/>
    <property type="project" value="InterPro"/>
</dbReference>
<feature type="active site" description="Proton acceptor" evidence="7">
    <location>
        <position position="66"/>
    </location>
</feature>
<reference evidence="14 15" key="1">
    <citation type="submission" date="2019-09" db="EMBL/GenBank/DDBJ databases">
        <title>Draft genome sequencing of Hungatella hathewayi 123Y-2.</title>
        <authorList>
            <person name="Lv Q."/>
            <person name="Li S."/>
        </authorList>
    </citation>
    <scope>NUCLEOTIDE SEQUENCE [LARGE SCALE GENOMIC DNA]</scope>
    <source>
        <strain evidence="14 15">123Y-2</strain>
    </source>
</reference>
<gene>
    <name evidence="14" type="ORF">GNE07_03010</name>
</gene>
<dbReference type="PANTHER" id="PTHR21581">
    <property type="entry name" value="D-ALANYL-D-ALANINE CARBOXYPEPTIDASE"/>
    <property type="match status" value="1"/>
</dbReference>
<proteinExistence type="inferred from homology"/>
<evidence type="ECO:0000256" key="8">
    <source>
        <dbReference type="PIRSR" id="PIRSR618044-2"/>
    </source>
</evidence>
<keyword evidence="6" id="KW-0961">Cell wall biogenesis/degradation</keyword>
<keyword evidence="3" id="KW-0378">Hydrolase</keyword>
<evidence type="ECO:0000256" key="7">
    <source>
        <dbReference type="PIRSR" id="PIRSR618044-1"/>
    </source>
</evidence>
<dbReference type="InterPro" id="IPR012338">
    <property type="entry name" value="Beta-lactam/transpept-like"/>
</dbReference>
<feature type="active site" evidence="7">
    <location>
        <position position="122"/>
    </location>
</feature>
<keyword evidence="5" id="KW-0573">Peptidoglycan synthesis</keyword>
<feature type="compositionally biased region" description="Basic residues" evidence="10">
    <location>
        <begin position="474"/>
        <end position="484"/>
    </location>
</feature>
<keyword evidence="2 12" id="KW-0732">Signal</keyword>
<dbReference type="RefSeq" id="WP_055650303.1">
    <property type="nucleotide sequence ID" value="NZ_CZAZ01000011.1"/>
</dbReference>
<evidence type="ECO:0000256" key="2">
    <source>
        <dbReference type="ARBA" id="ARBA00022729"/>
    </source>
</evidence>
<evidence type="ECO:0000256" key="12">
    <source>
        <dbReference type="SAM" id="SignalP"/>
    </source>
</evidence>
<evidence type="ECO:0000313" key="14">
    <source>
        <dbReference type="EMBL" id="MUB62045.1"/>
    </source>
</evidence>
<evidence type="ECO:0000256" key="11">
    <source>
        <dbReference type="SAM" id="Phobius"/>
    </source>
</evidence>
<evidence type="ECO:0000256" key="4">
    <source>
        <dbReference type="ARBA" id="ARBA00022960"/>
    </source>
</evidence>
<comment type="caution">
    <text evidence="14">The sequence shown here is derived from an EMBL/GenBank/DDBJ whole genome shotgun (WGS) entry which is preliminary data.</text>
</comment>
<dbReference type="InterPro" id="IPR001967">
    <property type="entry name" value="Peptidase_S11_N"/>
</dbReference>
<keyword evidence="14" id="KW-0121">Carboxypeptidase</keyword>
<dbReference type="Gene3D" id="3.40.710.10">
    <property type="entry name" value="DD-peptidase/beta-lactamase superfamily"/>
    <property type="match status" value="1"/>
</dbReference>
<keyword evidence="4" id="KW-0133">Cell shape</keyword>
<evidence type="ECO:0000313" key="15">
    <source>
        <dbReference type="Proteomes" id="UP000434223"/>
    </source>
</evidence>
<feature type="transmembrane region" description="Helical" evidence="11">
    <location>
        <begin position="410"/>
        <end position="430"/>
    </location>
</feature>
<organism evidence="14 15">
    <name type="scientific">Hungatella hathewayi</name>
    <dbReference type="NCBI Taxonomy" id="154046"/>
    <lineage>
        <taxon>Bacteria</taxon>
        <taxon>Bacillati</taxon>
        <taxon>Bacillota</taxon>
        <taxon>Clostridia</taxon>
        <taxon>Lachnospirales</taxon>
        <taxon>Lachnospiraceae</taxon>
        <taxon>Hungatella</taxon>
    </lineage>
</organism>
<evidence type="ECO:0000256" key="10">
    <source>
        <dbReference type="SAM" id="MobiDB-lite"/>
    </source>
</evidence>
<dbReference type="EMBL" id="WNME01000002">
    <property type="protein sequence ID" value="MUB62045.1"/>
    <property type="molecule type" value="Genomic_DNA"/>
</dbReference>
<dbReference type="GO" id="GO:0008360">
    <property type="term" value="P:regulation of cell shape"/>
    <property type="evidence" value="ECO:0007669"/>
    <property type="project" value="UniProtKB-KW"/>
</dbReference>
<evidence type="ECO:0000259" key="13">
    <source>
        <dbReference type="Pfam" id="PF00768"/>
    </source>
</evidence>
<keyword evidence="11" id="KW-0812">Transmembrane</keyword>
<accession>A0AAW9WA11</accession>
<dbReference type="Proteomes" id="UP000434223">
    <property type="component" value="Unassembled WGS sequence"/>
</dbReference>
<name>A0AAW9WA11_9FIRM</name>
<dbReference type="Pfam" id="PF00768">
    <property type="entry name" value="Peptidase_S11"/>
    <property type="match status" value="1"/>
</dbReference>
<keyword evidence="14" id="KW-0645">Protease</keyword>
<feature type="region of interest" description="Disordered" evidence="10">
    <location>
        <begin position="442"/>
        <end position="484"/>
    </location>
</feature>
<feature type="domain" description="Peptidase S11 D-alanyl-D-alanine carboxypeptidase A N-terminal" evidence="13">
    <location>
        <begin position="31"/>
        <end position="267"/>
    </location>
</feature>
<evidence type="ECO:0000256" key="6">
    <source>
        <dbReference type="ARBA" id="ARBA00023316"/>
    </source>
</evidence>
<keyword evidence="11" id="KW-0472">Membrane</keyword>
<dbReference type="GO" id="GO:0071555">
    <property type="term" value="P:cell wall organization"/>
    <property type="evidence" value="ECO:0007669"/>
    <property type="project" value="UniProtKB-KW"/>
</dbReference>
<evidence type="ECO:0000256" key="1">
    <source>
        <dbReference type="ARBA" id="ARBA00007164"/>
    </source>
</evidence>
<feature type="region of interest" description="Disordered" evidence="10">
    <location>
        <begin position="376"/>
        <end position="402"/>
    </location>
</feature>
<feature type="active site" description="Acyl-ester intermediate" evidence="7">
    <location>
        <position position="63"/>
    </location>
</feature>
<dbReference type="AlphaFoldDB" id="A0AAW9WA11"/>
<dbReference type="GO" id="GO:0009252">
    <property type="term" value="P:peptidoglycan biosynthetic process"/>
    <property type="evidence" value="ECO:0007669"/>
    <property type="project" value="UniProtKB-KW"/>
</dbReference>
<sequence length="484" mass="53017">MKHFLKKILCWTLISNCFLMTAYAAPAWPAGPDIQAEAGVVIDMDSGAILGGKAYDTPYPPASITKLLTALLVLEHSKLDEMVTFSNSAVYNVESDSGNKLNVAEGDQLSVEDCLYSLLVHSCNQAANALAEHVAGSQEAFVKMMNDKAAALGCKDSHFDNPSGLNGDTQYVTARDMAAISRAAFAEPDIIRISAALKHTFPPTINNPEGLTIYAENKLILNTNDSSSQYYYPPVKGGKTGYLLKAGNTLVTYAEKDGKRLISVILKGSPGQYYLDGKALLEFGFEHFTNYNVAENESAYTEGEAAVDVGGKSYLPADLEIDPAGAVTLPEGAAFTDLEHTLVTDYPDEHPERSVAFIQYTYDGRKAGGAYLTQKEVQEPVTEPESQEETQPETDDKKENGKKGFSINPFLIIALVVIAAAAGGGAYISYSRKKEEQQRALRREQRRRRLREEGVTEEEFDRLLKERLGDRSKGKNQKKNKKPK</sequence>
<evidence type="ECO:0000256" key="5">
    <source>
        <dbReference type="ARBA" id="ARBA00022984"/>
    </source>
</evidence>
<feature type="compositionally biased region" description="Basic and acidic residues" evidence="10">
    <location>
        <begin position="461"/>
        <end position="473"/>
    </location>
</feature>
<dbReference type="InterPro" id="IPR018044">
    <property type="entry name" value="Peptidase_S11"/>
</dbReference>